<evidence type="ECO:0000256" key="4">
    <source>
        <dbReference type="ARBA" id="ARBA00022691"/>
    </source>
</evidence>
<dbReference type="PANTHER" id="PTHR24422:SF19">
    <property type="entry name" value="CHEMOTAXIS PROTEIN METHYLTRANSFERASE"/>
    <property type="match status" value="1"/>
</dbReference>
<feature type="binding site" evidence="6">
    <location>
        <position position="141"/>
    </location>
    <ligand>
        <name>S-adenosyl-L-methionine</name>
        <dbReference type="ChEBI" id="CHEBI:59789"/>
    </ligand>
</feature>
<dbReference type="PROSITE" id="PS50123">
    <property type="entry name" value="CHER"/>
    <property type="match status" value="1"/>
</dbReference>
<keyword evidence="9" id="KW-1185">Reference proteome</keyword>
<dbReference type="Proteomes" id="UP000529417">
    <property type="component" value="Unassembled WGS sequence"/>
</dbReference>
<dbReference type="InterPro" id="IPR036804">
    <property type="entry name" value="CheR_N_sf"/>
</dbReference>
<dbReference type="Pfam" id="PF03705">
    <property type="entry name" value="CheR_N"/>
    <property type="match status" value="1"/>
</dbReference>
<evidence type="ECO:0000313" key="9">
    <source>
        <dbReference type="Proteomes" id="UP000529417"/>
    </source>
</evidence>
<evidence type="ECO:0000256" key="2">
    <source>
        <dbReference type="ARBA" id="ARBA00022603"/>
    </source>
</evidence>
<evidence type="ECO:0000256" key="6">
    <source>
        <dbReference type="PIRSR" id="PIRSR000410-1"/>
    </source>
</evidence>
<feature type="binding site" evidence="6">
    <location>
        <position position="77"/>
    </location>
    <ligand>
        <name>S-adenosyl-L-methionine</name>
        <dbReference type="ChEBI" id="CHEBI:59789"/>
    </ligand>
</feature>
<dbReference type="Pfam" id="PF01739">
    <property type="entry name" value="CheR"/>
    <property type="match status" value="1"/>
</dbReference>
<dbReference type="Gene3D" id="1.10.155.10">
    <property type="entry name" value="Chemotaxis receptor methyltransferase CheR, N-terminal domain"/>
    <property type="match status" value="1"/>
</dbReference>
<dbReference type="PANTHER" id="PTHR24422">
    <property type="entry name" value="CHEMOTAXIS PROTEIN METHYLTRANSFERASE"/>
    <property type="match status" value="1"/>
</dbReference>
<evidence type="ECO:0000256" key="1">
    <source>
        <dbReference type="ARBA" id="ARBA00001541"/>
    </source>
</evidence>
<keyword evidence="3 5" id="KW-0808">Transferase</keyword>
<proteinExistence type="predicted"/>
<evidence type="ECO:0000259" key="7">
    <source>
        <dbReference type="PROSITE" id="PS50123"/>
    </source>
</evidence>
<dbReference type="InterPro" id="IPR050903">
    <property type="entry name" value="Bact_Chemotaxis_MeTrfase"/>
</dbReference>
<feature type="domain" description="CheR-type methyltransferase" evidence="7">
    <location>
        <begin position="1"/>
        <end position="268"/>
    </location>
</feature>
<keyword evidence="2 5" id="KW-0489">Methyltransferase</keyword>
<dbReference type="Gene3D" id="3.40.50.150">
    <property type="entry name" value="Vaccinia Virus protein VP39"/>
    <property type="match status" value="1"/>
</dbReference>
<evidence type="ECO:0000256" key="5">
    <source>
        <dbReference type="PIRNR" id="PIRNR000410"/>
    </source>
</evidence>
<dbReference type="InterPro" id="IPR000780">
    <property type="entry name" value="CheR_MeTrfase"/>
</dbReference>
<dbReference type="InterPro" id="IPR022641">
    <property type="entry name" value="CheR_N"/>
</dbReference>
<evidence type="ECO:0000313" key="8">
    <source>
        <dbReference type="EMBL" id="NYS25725.1"/>
    </source>
</evidence>
<dbReference type="RefSeq" id="WP_179906524.1">
    <property type="nucleotide sequence ID" value="NZ_JACBXS010000024.1"/>
</dbReference>
<feature type="binding site" evidence="6">
    <location>
        <position position="115"/>
    </location>
    <ligand>
        <name>S-adenosyl-L-methionine</name>
        <dbReference type="ChEBI" id="CHEBI:59789"/>
    </ligand>
</feature>
<name>A0A7Z0I0J6_9RHOB</name>
<feature type="binding site" evidence="6">
    <location>
        <begin position="212"/>
        <end position="213"/>
    </location>
    <ligand>
        <name>S-adenosyl-L-methionine</name>
        <dbReference type="ChEBI" id="CHEBI:59789"/>
    </ligand>
</feature>
<comment type="catalytic activity">
    <reaction evidence="1 5">
        <text>L-glutamyl-[protein] + S-adenosyl-L-methionine = [protein]-L-glutamate 5-O-methyl ester + S-adenosyl-L-homocysteine</text>
        <dbReference type="Rhea" id="RHEA:24452"/>
        <dbReference type="Rhea" id="RHEA-COMP:10208"/>
        <dbReference type="Rhea" id="RHEA-COMP:10311"/>
        <dbReference type="ChEBI" id="CHEBI:29973"/>
        <dbReference type="ChEBI" id="CHEBI:57856"/>
        <dbReference type="ChEBI" id="CHEBI:59789"/>
        <dbReference type="ChEBI" id="CHEBI:82795"/>
        <dbReference type="EC" id="2.1.1.80"/>
    </reaction>
</comment>
<keyword evidence="4 5" id="KW-0949">S-adenosyl-L-methionine</keyword>
<dbReference type="EC" id="2.1.1.80" evidence="5"/>
<dbReference type="SUPFAM" id="SSF53335">
    <property type="entry name" value="S-adenosyl-L-methionine-dependent methyltransferases"/>
    <property type="match status" value="1"/>
</dbReference>
<dbReference type="PRINTS" id="PR00996">
    <property type="entry name" value="CHERMTFRASE"/>
</dbReference>
<reference evidence="8 9" key="1">
    <citation type="journal article" date="2000" name="Arch. Microbiol.">
        <title>Rhodobaca bogoriensis gen. nov. and sp. nov., an alkaliphilic purple nonsulfur bacterium from African Rift Valley soda lakes.</title>
        <authorList>
            <person name="Milford A.D."/>
            <person name="Achenbach L.A."/>
            <person name="Jung D.O."/>
            <person name="Madigan M.T."/>
        </authorList>
    </citation>
    <scope>NUCLEOTIDE SEQUENCE [LARGE SCALE GENOMIC DNA]</scope>
    <source>
        <strain evidence="8 9">2376</strain>
    </source>
</reference>
<gene>
    <name evidence="8" type="ORF">HUK65_12050</name>
</gene>
<comment type="function">
    <text evidence="5">Methylation of the membrane-bound methyl-accepting chemotaxis proteins (MCP) to form gamma-glutamyl methyl ester residues in MCP.</text>
</comment>
<dbReference type="InterPro" id="IPR022642">
    <property type="entry name" value="CheR_C"/>
</dbReference>
<dbReference type="EMBL" id="JACBXS010000024">
    <property type="protein sequence ID" value="NYS25725.1"/>
    <property type="molecule type" value="Genomic_DNA"/>
</dbReference>
<feature type="binding site" evidence="6">
    <location>
        <begin position="195"/>
        <end position="196"/>
    </location>
    <ligand>
        <name>S-adenosyl-L-methionine</name>
        <dbReference type="ChEBI" id="CHEBI:59789"/>
    </ligand>
</feature>
<dbReference type="GO" id="GO:0008983">
    <property type="term" value="F:protein-glutamate O-methyltransferase activity"/>
    <property type="evidence" value="ECO:0007669"/>
    <property type="project" value="UniProtKB-EC"/>
</dbReference>
<dbReference type="SMART" id="SM00138">
    <property type="entry name" value="MeTrc"/>
    <property type="match status" value="1"/>
</dbReference>
<dbReference type="GO" id="GO:0032259">
    <property type="term" value="P:methylation"/>
    <property type="evidence" value="ECO:0007669"/>
    <property type="project" value="UniProtKB-KW"/>
</dbReference>
<dbReference type="AlphaFoldDB" id="A0A7Z0I0J6"/>
<sequence length="268" mass="30509">MTAEQFARLAQIVHQESGIALADTKKGLLMARTNRRLRSLKMSDYSAYCDYLEHPDGVGERRNLLVAVTTNVTAFFREAHHFELLAKRILPDLVAKARSGARVRLWSAACSSGEEAYSMAMTVLEAFPEAARHDLLILATDIDPEIIARARAGKYDERTLKGVEPARRDRHFTRSDGGYAVRPEVQKLVRFAELNLHKDWPFSGRFDVILCRNVVIYFDIPMRQQLWRKFVNILNPNGYLMVGHSERIDGPATDRFRSIGTTAYQLVQ</sequence>
<organism evidence="8 9">
    <name type="scientific">Rhabdonatronobacter sediminivivens</name>
    <dbReference type="NCBI Taxonomy" id="2743469"/>
    <lineage>
        <taxon>Bacteria</taxon>
        <taxon>Pseudomonadati</taxon>
        <taxon>Pseudomonadota</taxon>
        <taxon>Alphaproteobacteria</taxon>
        <taxon>Rhodobacterales</taxon>
        <taxon>Paracoccaceae</taxon>
        <taxon>Rhabdonatronobacter</taxon>
    </lineage>
</organism>
<feature type="binding site" evidence="6">
    <location>
        <position position="73"/>
    </location>
    <ligand>
        <name>S-adenosyl-L-methionine</name>
        <dbReference type="ChEBI" id="CHEBI:59789"/>
    </ligand>
</feature>
<dbReference type="PIRSF" id="PIRSF000410">
    <property type="entry name" value="CheR"/>
    <property type="match status" value="1"/>
</dbReference>
<evidence type="ECO:0000256" key="3">
    <source>
        <dbReference type="ARBA" id="ARBA00022679"/>
    </source>
</evidence>
<dbReference type="SUPFAM" id="SSF47757">
    <property type="entry name" value="Chemotaxis receptor methyltransferase CheR, N-terminal domain"/>
    <property type="match status" value="1"/>
</dbReference>
<accession>A0A7Z0I0J6</accession>
<dbReference type="InterPro" id="IPR029063">
    <property type="entry name" value="SAM-dependent_MTases_sf"/>
</dbReference>
<feature type="binding site" evidence="6">
    <location>
        <position position="71"/>
    </location>
    <ligand>
        <name>S-adenosyl-L-methionine</name>
        <dbReference type="ChEBI" id="CHEBI:59789"/>
    </ligand>
</feature>
<protein>
    <recommendedName>
        <fullName evidence="5">Chemotaxis protein methyltransferase</fullName>
        <ecNumber evidence="5">2.1.1.80</ecNumber>
    </recommendedName>
</protein>
<comment type="caution">
    <text evidence="8">The sequence shown here is derived from an EMBL/GenBank/DDBJ whole genome shotgun (WGS) entry which is preliminary data.</text>
</comment>
<dbReference type="InterPro" id="IPR026024">
    <property type="entry name" value="Chemotaxis_MeTrfase_CheR"/>
</dbReference>